<dbReference type="InterPro" id="IPR015071">
    <property type="entry name" value="BOFC_N"/>
</dbReference>
<keyword evidence="1" id="KW-1133">Transmembrane helix</keyword>
<dbReference type="Pfam" id="PF08977">
    <property type="entry name" value="BOFC_N"/>
    <property type="match status" value="1"/>
</dbReference>
<proteinExistence type="predicted"/>
<evidence type="ECO:0008006" key="6">
    <source>
        <dbReference type="Google" id="ProtNLM"/>
    </source>
</evidence>
<feature type="domain" description="Bypass of forespore C C-terminal" evidence="2">
    <location>
        <begin position="101"/>
        <end position="173"/>
    </location>
</feature>
<feature type="domain" description="Bypass-of-forespore C N-terminal" evidence="3">
    <location>
        <begin position="50"/>
        <end position="99"/>
    </location>
</feature>
<evidence type="ECO:0000313" key="5">
    <source>
        <dbReference type="Proteomes" id="UP000075806"/>
    </source>
</evidence>
<dbReference type="RefSeq" id="WP_061948232.1">
    <property type="nucleotide sequence ID" value="NZ_LTAO01000012.1"/>
</dbReference>
<accession>A0A162E6C4</accession>
<protein>
    <recommendedName>
        <fullName evidence="6">Bypass-of-forespore protein C</fullName>
    </recommendedName>
</protein>
<dbReference type="OrthoDB" id="2678751at2"/>
<name>A0A162E6C4_9BACI</name>
<dbReference type="InterPro" id="IPR038117">
    <property type="entry name" value="BofC_C_sf"/>
</dbReference>
<comment type="caution">
    <text evidence="4">The sequence shown here is derived from an EMBL/GenBank/DDBJ whole genome shotgun (WGS) entry which is preliminary data.</text>
</comment>
<gene>
    <name evidence="4" type="ORF">AZF04_03530</name>
</gene>
<dbReference type="Proteomes" id="UP000075806">
    <property type="component" value="Unassembled WGS sequence"/>
</dbReference>
<evidence type="ECO:0000256" key="1">
    <source>
        <dbReference type="SAM" id="Phobius"/>
    </source>
</evidence>
<dbReference type="STRING" id="519424.AZF04_03530"/>
<dbReference type="AlphaFoldDB" id="A0A162E6C4"/>
<feature type="transmembrane region" description="Helical" evidence="1">
    <location>
        <begin position="12"/>
        <end position="34"/>
    </location>
</feature>
<dbReference type="InterPro" id="IPR038118">
    <property type="entry name" value="BOFC_N_sf"/>
</dbReference>
<sequence>MLQTLKWVKEKRYIVLLLLLVMVFVMIFLSQIIVKSEEKNIPVLAPQVLQVKLETVYLDGLKKEEYIDETILSMEDFWAYYEDWDLIEQSLEEMVFRKTINELSPVVQIHGYFGMSEDGKIHIYDGLPEDEQIIQSFFQIDTRKLKGKLKEELAQGIKVEDKSQFNKMVKEFRNLQPS</sequence>
<dbReference type="EMBL" id="LTAO01000012">
    <property type="protein sequence ID" value="KYG31861.1"/>
    <property type="molecule type" value="Genomic_DNA"/>
</dbReference>
<keyword evidence="1" id="KW-0812">Transmembrane</keyword>
<reference evidence="4" key="1">
    <citation type="submission" date="2016-02" db="EMBL/GenBank/DDBJ databases">
        <title>Genome sequence of Bacillus trypoxylicola KCTC 13244(T).</title>
        <authorList>
            <person name="Jeong H."/>
            <person name="Park S.-H."/>
            <person name="Choi S.-K."/>
        </authorList>
    </citation>
    <scope>NUCLEOTIDE SEQUENCE [LARGE SCALE GENOMIC DNA]</scope>
    <source>
        <strain evidence="4">KCTC 13244</strain>
    </source>
</reference>
<evidence type="ECO:0000259" key="2">
    <source>
        <dbReference type="Pfam" id="PF08955"/>
    </source>
</evidence>
<evidence type="ECO:0000313" key="4">
    <source>
        <dbReference type="EMBL" id="KYG31861.1"/>
    </source>
</evidence>
<keyword evidence="1" id="KW-0472">Membrane</keyword>
<dbReference type="Gene3D" id="3.30.70.1740">
    <property type="entry name" value="Bypass-of-forespore C, C-terminal domain"/>
    <property type="match status" value="1"/>
</dbReference>
<dbReference type="Pfam" id="PF08955">
    <property type="entry name" value="BofC_C"/>
    <property type="match status" value="1"/>
</dbReference>
<dbReference type="Gene3D" id="3.10.20.420">
    <property type="entry name" value="Bypass-of-forespore C, N-terminal domain"/>
    <property type="match status" value="1"/>
</dbReference>
<organism evidence="4 5">
    <name type="scientific">Alkalihalobacillus trypoxylicola</name>
    <dbReference type="NCBI Taxonomy" id="519424"/>
    <lineage>
        <taxon>Bacteria</taxon>
        <taxon>Bacillati</taxon>
        <taxon>Bacillota</taxon>
        <taxon>Bacilli</taxon>
        <taxon>Bacillales</taxon>
        <taxon>Bacillaceae</taxon>
        <taxon>Alkalihalobacillus</taxon>
    </lineage>
</organism>
<keyword evidence="5" id="KW-1185">Reference proteome</keyword>
<evidence type="ECO:0000259" key="3">
    <source>
        <dbReference type="Pfam" id="PF08977"/>
    </source>
</evidence>
<dbReference type="InterPro" id="IPR015050">
    <property type="entry name" value="BofC_C"/>
</dbReference>